<evidence type="ECO:0000313" key="3">
    <source>
        <dbReference type="EMBL" id="WNH11026.1"/>
    </source>
</evidence>
<organism evidence="3 5">
    <name type="scientific">Thalassobellus suaedae</name>
    <dbReference type="NCBI Taxonomy" id="3074124"/>
    <lineage>
        <taxon>Bacteria</taxon>
        <taxon>Pseudomonadati</taxon>
        <taxon>Bacteroidota</taxon>
        <taxon>Flavobacteriia</taxon>
        <taxon>Flavobacteriales</taxon>
        <taxon>Flavobacteriaceae</taxon>
        <taxon>Thalassobellus</taxon>
    </lineage>
</organism>
<proteinExistence type="predicted"/>
<protein>
    <submittedName>
        <fullName evidence="3">Transposase</fullName>
    </submittedName>
</protein>
<accession>A0ABY9XZ04</accession>
<gene>
    <name evidence="2" type="ORF">RHP51_07025</name>
    <name evidence="3" type="ORF">RHP51_15480</name>
    <name evidence="4" type="ORF">RHP51_15660</name>
</gene>
<dbReference type="Proteomes" id="UP001302806">
    <property type="component" value="Chromosome"/>
</dbReference>
<evidence type="ECO:0000313" key="4">
    <source>
        <dbReference type="EMBL" id="WNH11030.1"/>
    </source>
</evidence>
<sequence length="89" mass="10332">MFNTAKSLEIAYTKLAHWYKDVEQSGFRAFNTIANTITLNYISILNYFINRSTNASAESFNAKIKAFRAQFRGVKNIEFFLFRLTTIFA</sequence>
<dbReference type="EMBL" id="CP134537">
    <property type="protein sequence ID" value="WNH11030.1"/>
    <property type="molecule type" value="Genomic_DNA"/>
</dbReference>
<name>A0ABY9XZ04_9FLAO</name>
<evidence type="ECO:0000259" key="1">
    <source>
        <dbReference type="Pfam" id="PF01610"/>
    </source>
</evidence>
<dbReference type="EMBL" id="CP134537">
    <property type="protein sequence ID" value="WNH10965.1"/>
    <property type="molecule type" value="Genomic_DNA"/>
</dbReference>
<dbReference type="InterPro" id="IPR002560">
    <property type="entry name" value="Transposase_DDE"/>
</dbReference>
<evidence type="ECO:0000313" key="5">
    <source>
        <dbReference type="Proteomes" id="UP001302806"/>
    </source>
</evidence>
<feature type="domain" description="Transposase IS204/IS1001/IS1096/IS1165 DDE" evidence="1">
    <location>
        <begin position="7"/>
        <end position="83"/>
    </location>
</feature>
<dbReference type="EMBL" id="CP134537">
    <property type="protein sequence ID" value="WNH11026.1"/>
    <property type="molecule type" value="Genomic_DNA"/>
</dbReference>
<evidence type="ECO:0000313" key="2">
    <source>
        <dbReference type="EMBL" id="WNH10965.1"/>
    </source>
</evidence>
<dbReference type="RefSeq" id="WP_415867170.1">
    <property type="nucleotide sequence ID" value="NZ_CP134537.1"/>
</dbReference>
<dbReference type="Pfam" id="PF01610">
    <property type="entry name" value="DDE_Tnp_ISL3"/>
    <property type="match status" value="1"/>
</dbReference>
<reference evidence="3 5" key="1">
    <citation type="submission" date="2023-09" db="EMBL/GenBank/DDBJ databases">
        <title>Thalassobella suaedae gen. nov., sp. nov., a marine bacterium of the family Flavobacteriaceae isolated from a halophyte Suaeda japonica.</title>
        <authorList>
            <person name="Lee S.Y."/>
            <person name="Hwang C.Y."/>
        </authorList>
    </citation>
    <scope>NUCLEOTIDE SEQUENCE [LARGE SCALE GENOMIC DNA]</scope>
    <source>
        <strain evidence="3 5">HL-DH14</strain>
    </source>
</reference>